<sequence length="1065" mass="120687">MAITNAGDMLYYLVFLIWFITALLVHYFMKSFSKPHHSTRPISNPPPPSPPTLPIIGHLHLIGKVLPKSFQTLARRHGPLLQLRLGASTCVLASTADVAKEIFKNQELNFCSRPEFGSSEYFIYRGSRFVLAQYGDYWRFMKKLCMTRLLSVPQLNMFAGVREEEKIKLIESVMKCCIQGQPCDLTTEFTALTNNTICRMVMSTRCSGKGNEAEEIKELIRTCLQLGGKVSVGDVLGPLKIFDFSGNGNKLKSALLKYDRIVEKVLEEHEEKAVKGNFDPNQRKDLMDILLEVYNDPSAELKLTKKDIKSFFLDIFMAGTDTSSTAMQWAMGELINHPTAFEKLRDEINSVVGPIRLVKESDIQNLPYLRAVIRETLRLHPSAPLIIRECAEDCMINGSIVKAKTRVVVNVYAVMRDPELWAHPDEFMPERFLEGSGQRIGEHQMEFKGQNFRFLPFGSGRRGCPGASLAMLVMHAAVGAMVQCFDWKLKGGDEKVDLSQGPGFASEMAHPLVLYPRPTKIETNRGTYVCAYIYKNRKNLKLVPDHTMNSYNSLLSMINISLISLLLIIFLWLIIKTFTKSQLNQLRFPPSPPALPIIGHLHLLSSGLPKSLQTLARRYGPLMQIRMGASTCIVVSNANIAKYILKTHEIDFASRYESGPNQYNIYSGSGFITGPYGAYWRFMKKLCTTKLFAQLQRFQHIREKEIEKLLKFLLMKSSREEQTCDLGKEFATLMNNLTFRMTMGKKFSENGDEAVEMRRLVVEIMAVAAKFGVNEVFGFLKNVDLFGNGKKLRETISKYDEFVEQIIKDYEENDQINGQENDDGDKDPLEILLETYGDTNSEVKITRNQIKYFLMEIFLASVDSTSAALQWAMAELINHPQIFNKLREEINSVVGLTRLVKESDVPNLPYLRAIIKETLRLHPPNPIIHRECIRDCKINGFDVKAKTKTLLNAHVIMRDPDAWDQPNKFLPERFLVNNFSEDFGQTLIEMRGQDFRYIPFGGGRRGCSGATHAYLVMESTIGALVQCFDWKIKGGEKVDIGVGSGYSGAMAVPLICYPITHFDPF</sequence>
<dbReference type="GO" id="GO:0005506">
    <property type="term" value="F:iron ion binding"/>
    <property type="evidence" value="ECO:0007669"/>
    <property type="project" value="InterPro"/>
</dbReference>
<dbReference type="CDD" id="cd20655">
    <property type="entry name" value="CYP93"/>
    <property type="match status" value="1"/>
</dbReference>
<evidence type="ECO:0000256" key="12">
    <source>
        <dbReference type="PIRSR" id="PIRSR602401-1"/>
    </source>
</evidence>
<gene>
    <name evidence="14" type="ORF">Ddye_013186</name>
</gene>
<dbReference type="PANTHER" id="PTHR24298">
    <property type="entry name" value="FLAVONOID 3'-MONOOXYGENASE-RELATED"/>
    <property type="match status" value="1"/>
</dbReference>
<keyword evidence="10" id="KW-0503">Monooxygenase</keyword>
<reference evidence="14" key="1">
    <citation type="journal article" date="2023" name="Plant J.">
        <title>Genome sequences and population genomics provide insights into the demographic history, inbreeding, and mutation load of two 'living fossil' tree species of Dipteronia.</title>
        <authorList>
            <person name="Feng Y."/>
            <person name="Comes H.P."/>
            <person name="Chen J."/>
            <person name="Zhu S."/>
            <person name="Lu R."/>
            <person name="Zhang X."/>
            <person name="Li P."/>
            <person name="Qiu J."/>
            <person name="Olsen K.M."/>
            <person name="Qiu Y."/>
        </authorList>
    </citation>
    <scope>NUCLEOTIDE SEQUENCE</scope>
    <source>
        <strain evidence="14">KIB01</strain>
    </source>
</reference>
<keyword evidence="11 13" id="KW-0472">Membrane</keyword>
<evidence type="ECO:0000256" key="5">
    <source>
        <dbReference type="ARBA" id="ARBA00022692"/>
    </source>
</evidence>
<evidence type="ECO:0000256" key="10">
    <source>
        <dbReference type="ARBA" id="ARBA00023033"/>
    </source>
</evidence>
<dbReference type="PANTHER" id="PTHR24298:SF204">
    <property type="entry name" value="CYTOCHROME P450, FAMILY 712, SUBFAMILY A, POLYPEPTIDE 1"/>
    <property type="match status" value="1"/>
</dbReference>
<name>A0AAD9X5U8_9ROSI</name>
<dbReference type="AlphaFoldDB" id="A0AAD9X5U8"/>
<evidence type="ECO:0000256" key="4">
    <source>
        <dbReference type="ARBA" id="ARBA00022617"/>
    </source>
</evidence>
<organism evidence="14 15">
    <name type="scientific">Dipteronia dyeriana</name>
    <dbReference type="NCBI Taxonomy" id="168575"/>
    <lineage>
        <taxon>Eukaryota</taxon>
        <taxon>Viridiplantae</taxon>
        <taxon>Streptophyta</taxon>
        <taxon>Embryophyta</taxon>
        <taxon>Tracheophyta</taxon>
        <taxon>Spermatophyta</taxon>
        <taxon>Magnoliopsida</taxon>
        <taxon>eudicotyledons</taxon>
        <taxon>Gunneridae</taxon>
        <taxon>Pentapetalae</taxon>
        <taxon>rosids</taxon>
        <taxon>malvids</taxon>
        <taxon>Sapindales</taxon>
        <taxon>Sapindaceae</taxon>
        <taxon>Hippocastanoideae</taxon>
        <taxon>Acereae</taxon>
        <taxon>Dipteronia</taxon>
    </lineage>
</organism>
<dbReference type="SUPFAM" id="SSF48264">
    <property type="entry name" value="Cytochrome P450"/>
    <property type="match status" value="2"/>
</dbReference>
<evidence type="ECO:0000256" key="11">
    <source>
        <dbReference type="ARBA" id="ARBA00023136"/>
    </source>
</evidence>
<dbReference type="Gene3D" id="1.10.630.10">
    <property type="entry name" value="Cytochrome P450"/>
    <property type="match status" value="2"/>
</dbReference>
<dbReference type="InterPro" id="IPR017972">
    <property type="entry name" value="Cyt_P450_CS"/>
</dbReference>
<keyword evidence="7 13" id="KW-1133">Transmembrane helix</keyword>
<comment type="caution">
    <text evidence="14">The sequence shown here is derived from an EMBL/GenBank/DDBJ whole genome shotgun (WGS) entry which is preliminary data.</text>
</comment>
<evidence type="ECO:0000256" key="13">
    <source>
        <dbReference type="SAM" id="Phobius"/>
    </source>
</evidence>
<feature type="binding site" description="axial binding residue" evidence="12">
    <location>
        <position position="464"/>
    </location>
    <ligand>
        <name>heme</name>
        <dbReference type="ChEBI" id="CHEBI:30413"/>
    </ligand>
    <ligandPart>
        <name>Fe</name>
        <dbReference type="ChEBI" id="CHEBI:18248"/>
    </ligandPart>
</feature>
<dbReference type="PRINTS" id="PR00463">
    <property type="entry name" value="EP450I"/>
</dbReference>
<feature type="transmembrane region" description="Helical" evidence="13">
    <location>
        <begin position="9"/>
        <end position="29"/>
    </location>
</feature>
<evidence type="ECO:0000313" key="15">
    <source>
        <dbReference type="Proteomes" id="UP001280121"/>
    </source>
</evidence>
<dbReference type="Pfam" id="PF00067">
    <property type="entry name" value="p450"/>
    <property type="match status" value="2"/>
</dbReference>
<proteinExistence type="inferred from homology"/>
<evidence type="ECO:0000256" key="2">
    <source>
        <dbReference type="ARBA" id="ARBA00004167"/>
    </source>
</evidence>
<evidence type="ECO:0008006" key="16">
    <source>
        <dbReference type="Google" id="ProtNLM"/>
    </source>
</evidence>
<dbReference type="GO" id="GO:0016709">
    <property type="term" value="F:oxidoreductase activity, acting on paired donors, with incorporation or reduction of molecular oxygen, NAD(P)H as one donor, and incorporation of one atom of oxygen"/>
    <property type="evidence" value="ECO:0007669"/>
    <property type="project" value="TreeGrafter"/>
</dbReference>
<dbReference type="InterPro" id="IPR051103">
    <property type="entry name" value="Plant_metabolite_P450s"/>
</dbReference>
<dbReference type="PROSITE" id="PS00086">
    <property type="entry name" value="CYTOCHROME_P450"/>
    <property type="match status" value="1"/>
</dbReference>
<evidence type="ECO:0000256" key="3">
    <source>
        <dbReference type="ARBA" id="ARBA00010617"/>
    </source>
</evidence>
<comment type="cofactor">
    <cofactor evidence="1 12">
        <name>heme</name>
        <dbReference type="ChEBI" id="CHEBI:30413"/>
    </cofactor>
</comment>
<evidence type="ECO:0000256" key="9">
    <source>
        <dbReference type="ARBA" id="ARBA00023004"/>
    </source>
</evidence>
<evidence type="ECO:0000256" key="1">
    <source>
        <dbReference type="ARBA" id="ARBA00001971"/>
    </source>
</evidence>
<keyword evidence="15" id="KW-1185">Reference proteome</keyword>
<evidence type="ECO:0000256" key="7">
    <source>
        <dbReference type="ARBA" id="ARBA00022989"/>
    </source>
</evidence>
<comment type="subcellular location">
    <subcellularLocation>
        <location evidence="2">Membrane</location>
        <topology evidence="2">Single-pass membrane protein</topology>
    </subcellularLocation>
</comment>
<dbReference type="InterPro" id="IPR002401">
    <property type="entry name" value="Cyt_P450_E_grp-I"/>
</dbReference>
<feature type="transmembrane region" description="Helical" evidence="13">
    <location>
        <begin position="554"/>
        <end position="575"/>
    </location>
</feature>
<protein>
    <recommendedName>
        <fullName evidence="16">3,9-dihydroxypterocarpan 6A-monooxygenase</fullName>
    </recommendedName>
</protein>
<keyword evidence="9 12" id="KW-0408">Iron</keyword>
<dbReference type="Proteomes" id="UP001280121">
    <property type="component" value="Unassembled WGS sequence"/>
</dbReference>
<comment type="similarity">
    <text evidence="3">Belongs to the cytochrome P450 family.</text>
</comment>
<dbReference type="GO" id="GO:0016020">
    <property type="term" value="C:membrane"/>
    <property type="evidence" value="ECO:0007669"/>
    <property type="project" value="UniProtKB-SubCell"/>
</dbReference>
<keyword evidence="5 13" id="KW-0812">Transmembrane</keyword>
<dbReference type="GO" id="GO:0020037">
    <property type="term" value="F:heme binding"/>
    <property type="evidence" value="ECO:0007669"/>
    <property type="project" value="InterPro"/>
</dbReference>
<evidence type="ECO:0000313" key="14">
    <source>
        <dbReference type="EMBL" id="KAK2653330.1"/>
    </source>
</evidence>
<accession>A0AAD9X5U8</accession>
<keyword evidence="6 12" id="KW-0479">Metal-binding</keyword>
<keyword evidence="8" id="KW-0560">Oxidoreductase</keyword>
<dbReference type="PRINTS" id="PR00385">
    <property type="entry name" value="P450"/>
</dbReference>
<keyword evidence="4 12" id="KW-0349">Heme</keyword>
<dbReference type="EMBL" id="JANJYI010000004">
    <property type="protein sequence ID" value="KAK2653330.1"/>
    <property type="molecule type" value="Genomic_DNA"/>
</dbReference>
<dbReference type="InterPro" id="IPR001128">
    <property type="entry name" value="Cyt_P450"/>
</dbReference>
<dbReference type="InterPro" id="IPR036396">
    <property type="entry name" value="Cyt_P450_sf"/>
</dbReference>
<evidence type="ECO:0000256" key="6">
    <source>
        <dbReference type="ARBA" id="ARBA00022723"/>
    </source>
</evidence>
<dbReference type="FunFam" id="1.10.630.10:FF:000019">
    <property type="entry name" value="Cytochrome P450 family protein"/>
    <property type="match status" value="2"/>
</dbReference>
<evidence type="ECO:0000256" key="8">
    <source>
        <dbReference type="ARBA" id="ARBA00023002"/>
    </source>
</evidence>